<protein>
    <submittedName>
        <fullName evidence="2">Uncharacterized protein</fullName>
    </submittedName>
</protein>
<gene>
    <name evidence="2" type="ORF">Rsub_03646</name>
</gene>
<feature type="region of interest" description="Disordered" evidence="1">
    <location>
        <begin position="145"/>
        <end position="164"/>
    </location>
</feature>
<feature type="region of interest" description="Disordered" evidence="1">
    <location>
        <begin position="114"/>
        <end position="140"/>
    </location>
</feature>
<proteinExistence type="predicted"/>
<evidence type="ECO:0000313" key="2">
    <source>
        <dbReference type="EMBL" id="GBF91326.1"/>
    </source>
</evidence>
<accession>A0A2V0NUL0</accession>
<feature type="region of interest" description="Disordered" evidence="1">
    <location>
        <begin position="18"/>
        <end position="69"/>
    </location>
</feature>
<sequence length="187" mass="18947">MWGFLARLTCGKAQTLTPLPAAAPRGKRAAAGSATDGDAAGADARRPERDQQAGAVGAPATPSGAVRAPQRQEMLPLTPPAAAGPAAHHACCATPATAECRTPAAAVGQQQAASVASSSGAPPRSGTGRLTSSGFLIEGGKTIGIPNTVSKFDPARPLPPTVTPFERRIERKLVAEAEALREQSAER</sequence>
<dbReference type="AlphaFoldDB" id="A0A2V0NUL0"/>
<comment type="caution">
    <text evidence="2">The sequence shown here is derived from an EMBL/GenBank/DDBJ whole genome shotgun (WGS) entry which is preliminary data.</text>
</comment>
<dbReference type="EMBL" id="BDRX01000023">
    <property type="protein sequence ID" value="GBF91326.1"/>
    <property type="molecule type" value="Genomic_DNA"/>
</dbReference>
<keyword evidence="3" id="KW-1185">Reference proteome</keyword>
<dbReference type="InParanoid" id="A0A2V0NUL0"/>
<reference evidence="2 3" key="1">
    <citation type="journal article" date="2018" name="Sci. Rep.">
        <title>Raphidocelis subcapitata (=Pseudokirchneriella subcapitata) provides an insight into genome evolution and environmental adaptations in the Sphaeropleales.</title>
        <authorList>
            <person name="Suzuki S."/>
            <person name="Yamaguchi H."/>
            <person name="Nakajima N."/>
            <person name="Kawachi M."/>
        </authorList>
    </citation>
    <scope>NUCLEOTIDE SEQUENCE [LARGE SCALE GENOMIC DNA]</scope>
    <source>
        <strain evidence="2 3">NIES-35</strain>
    </source>
</reference>
<feature type="compositionally biased region" description="Low complexity" evidence="1">
    <location>
        <begin position="18"/>
        <end position="42"/>
    </location>
</feature>
<evidence type="ECO:0000313" key="3">
    <source>
        <dbReference type="Proteomes" id="UP000247498"/>
    </source>
</evidence>
<dbReference type="Proteomes" id="UP000247498">
    <property type="component" value="Unassembled WGS sequence"/>
</dbReference>
<name>A0A2V0NUL0_9CHLO</name>
<organism evidence="2 3">
    <name type="scientific">Raphidocelis subcapitata</name>
    <dbReference type="NCBI Taxonomy" id="307507"/>
    <lineage>
        <taxon>Eukaryota</taxon>
        <taxon>Viridiplantae</taxon>
        <taxon>Chlorophyta</taxon>
        <taxon>core chlorophytes</taxon>
        <taxon>Chlorophyceae</taxon>
        <taxon>CS clade</taxon>
        <taxon>Sphaeropleales</taxon>
        <taxon>Selenastraceae</taxon>
        <taxon>Raphidocelis</taxon>
    </lineage>
</organism>
<evidence type="ECO:0000256" key="1">
    <source>
        <dbReference type="SAM" id="MobiDB-lite"/>
    </source>
</evidence>